<dbReference type="PANTHER" id="PTHR42928">
    <property type="entry name" value="TRICARBOXYLATE-BINDING PROTEIN"/>
    <property type="match status" value="1"/>
</dbReference>
<keyword evidence="3" id="KW-1185">Reference proteome</keyword>
<gene>
    <name evidence="2" type="ORF">GCM10011348_21830</name>
</gene>
<accession>A0A917ZE98</accession>
<dbReference type="AlphaFoldDB" id="A0A917ZE98"/>
<comment type="similarity">
    <text evidence="1">Belongs to the UPF0065 (bug) family.</text>
</comment>
<evidence type="ECO:0000256" key="1">
    <source>
        <dbReference type="ARBA" id="ARBA00006987"/>
    </source>
</evidence>
<comment type="caution">
    <text evidence="2">The sequence shown here is derived from an EMBL/GenBank/DDBJ whole genome shotgun (WGS) entry which is preliminary data.</text>
</comment>
<proteinExistence type="inferred from homology"/>
<dbReference type="PANTHER" id="PTHR42928:SF5">
    <property type="entry name" value="BLR1237 PROTEIN"/>
    <property type="match status" value="1"/>
</dbReference>
<sequence length="319" mass="34487">MLFLTLSGISARILAGAFSVSLLLSFSGLSFAEAWPAKPLTLLVGFGAGGGADTLSRLVARELEKEIGQPVVVKNVAGGGGVVMATKLKNSEPDGYTFGLASNSSFDSMPWFAELEYKADDFDYLTTVTQLQNAIVASGDAPFNSWDEMIEYGRSSGLTFASISPITRRFINLVAEKEGVKIRIVPMRGGLEIMNSLIGGHVDIAWSAGVHQAYLSDGKLQVLAALNDERLSTSPEKPTVRELGYDKSYTTYFMFSAPKGIPEAILNKLTDALRKASASPAVAELAEDRMAFPNVVLEPEALKSFVLNNSDYYREAYRK</sequence>
<evidence type="ECO:0008006" key="4">
    <source>
        <dbReference type="Google" id="ProtNLM"/>
    </source>
</evidence>
<dbReference type="InterPro" id="IPR042100">
    <property type="entry name" value="Bug_dom1"/>
</dbReference>
<dbReference type="EMBL" id="BMLT01000005">
    <property type="protein sequence ID" value="GGO81858.1"/>
    <property type="molecule type" value="Genomic_DNA"/>
</dbReference>
<dbReference type="RefSeq" id="WP_188860635.1">
    <property type="nucleotide sequence ID" value="NZ_BMLT01000005.1"/>
</dbReference>
<dbReference type="SUPFAM" id="SSF53850">
    <property type="entry name" value="Periplasmic binding protein-like II"/>
    <property type="match status" value="1"/>
</dbReference>
<dbReference type="InterPro" id="IPR005064">
    <property type="entry name" value="BUG"/>
</dbReference>
<dbReference type="CDD" id="cd07012">
    <property type="entry name" value="PBP2_Bug_TTT"/>
    <property type="match status" value="1"/>
</dbReference>
<dbReference type="Gene3D" id="3.40.190.150">
    <property type="entry name" value="Bordetella uptake gene, domain 1"/>
    <property type="match status" value="1"/>
</dbReference>
<reference evidence="2 3" key="1">
    <citation type="journal article" date="2014" name="Int. J. Syst. Evol. Microbiol.">
        <title>Complete genome sequence of Corynebacterium casei LMG S-19264T (=DSM 44701T), isolated from a smear-ripened cheese.</title>
        <authorList>
            <consortium name="US DOE Joint Genome Institute (JGI-PGF)"/>
            <person name="Walter F."/>
            <person name="Albersmeier A."/>
            <person name="Kalinowski J."/>
            <person name="Ruckert C."/>
        </authorList>
    </citation>
    <scope>NUCLEOTIDE SEQUENCE [LARGE SCALE GENOMIC DNA]</scope>
    <source>
        <strain evidence="2 3">CGMCC 1.7286</strain>
    </source>
</reference>
<dbReference type="PIRSF" id="PIRSF017082">
    <property type="entry name" value="YflP"/>
    <property type="match status" value="1"/>
</dbReference>
<protein>
    <recommendedName>
        <fullName evidence="4">Tricarboxylate transport protein TctC</fullName>
    </recommendedName>
</protein>
<organism evidence="2 3">
    <name type="scientific">Marinobacterium nitratireducens</name>
    <dbReference type="NCBI Taxonomy" id="518897"/>
    <lineage>
        <taxon>Bacteria</taxon>
        <taxon>Pseudomonadati</taxon>
        <taxon>Pseudomonadota</taxon>
        <taxon>Gammaproteobacteria</taxon>
        <taxon>Oceanospirillales</taxon>
        <taxon>Oceanospirillaceae</taxon>
        <taxon>Marinobacterium</taxon>
    </lineage>
</organism>
<dbReference type="Gene3D" id="3.40.190.10">
    <property type="entry name" value="Periplasmic binding protein-like II"/>
    <property type="match status" value="1"/>
</dbReference>
<evidence type="ECO:0000313" key="3">
    <source>
        <dbReference type="Proteomes" id="UP000599578"/>
    </source>
</evidence>
<dbReference type="Proteomes" id="UP000599578">
    <property type="component" value="Unassembled WGS sequence"/>
</dbReference>
<dbReference type="Pfam" id="PF03401">
    <property type="entry name" value="TctC"/>
    <property type="match status" value="1"/>
</dbReference>
<name>A0A917ZE98_9GAMM</name>
<evidence type="ECO:0000313" key="2">
    <source>
        <dbReference type="EMBL" id="GGO81858.1"/>
    </source>
</evidence>